<evidence type="ECO:0000313" key="8">
    <source>
        <dbReference type="EMBL" id="KAK7514672.1"/>
    </source>
</evidence>
<dbReference type="EMBL" id="JBBPHU010000008">
    <property type="protein sequence ID" value="KAK7514672.1"/>
    <property type="molecule type" value="Genomic_DNA"/>
</dbReference>
<keyword evidence="4" id="KW-0961">Cell wall biogenesis/degradation</keyword>
<keyword evidence="9" id="KW-1185">Reference proteome</keyword>
<gene>
    <name evidence="8" type="ORF">IWZ03DRAFT_407496</name>
</gene>
<dbReference type="PANTHER" id="PTHR31297">
    <property type="entry name" value="GLUCAN ENDO-1,6-BETA-GLUCOSIDASE B"/>
    <property type="match status" value="1"/>
</dbReference>
<comment type="similarity">
    <text evidence="1 5">Belongs to the glycosyl hydrolase 5 (cellulase A) family.</text>
</comment>
<dbReference type="InterPro" id="IPR050386">
    <property type="entry name" value="Glycosyl_hydrolase_5"/>
</dbReference>
<dbReference type="PANTHER" id="PTHR31297:SF8">
    <property type="entry name" value="GLYCOSIDE HYDROLASE FAMILY 5 DOMAIN-CONTAINING PROTEIN"/>
    <property type="match status" value="1"/>
</dbReference>
<evidence type="ECO:0000256" key="6">
    <source>
        <dbReference type="SAM" id="SignalP"/>
    </source>
</evidence>
<keyword evidence="2 5" id="KW-0378">Hydrolase</keyword>
<keyword evidence="3 5" id="KW-0326">Glycosidase</keyword>
<evidence type="ECO:0000256" key="1">
    <source>
        <dbReference type="ARBA" id="ARBA00005641"/>
    </source>
</evidence>
<evidence type="ECO:0000313" key="9">
    <source>
        <dbReference type="Proteomes" id="UP001363622"/>
    </source>
</evidence>
<proteinExistence type="inferred from homology"/>
<dbReference type="Proteomes" id="UP001363622">
    <property type="component" value="Unassembled WGS sequence"/>
</dbReference>
<dbReference type="InterPro" id="IPR017853">
    <property type="entry name" value="GH"/>
</dbReference>
<dbReference type="Pfam" id="PF00150">
    <property type="entry name" value="Cellulase"/>
    <property type="match status" value="1"/>
</dbReference>
<feature type="chain" id="PRO_5047089225" evidence="6">
    <location>
        <begin position="21"/>
        <end position="416"/>
    </location>
</feature>
<evidence type="ECO:0000256" key="5">
    <source>
        <dbReference type="RuleBase" id="RU361153"/>
    </source>
</evidence>
<evidence type="ECO:0000259" key="7">
    <source>
        <dbReference type="Pfam" id="PF00150"/>
    </source>
</evidence>
<feature type="signal peptide" evidence="6">
    <location>
        <begin position="1"/>
        <end position="20"/>
    </location>
</feature>
<evidence type="ECO:0000256" key="4">
    <source>
        <dbReference type="ARBA" id="ARBA00023316"/>
    </source>
</evidence>
<evidence type="ECO:0000256" key="3">
    <source>
        <dbReference type="ARBA" id="ARBA00023295"/>
    </source>
</evidence>
<evidence type="ECO:0000256" key="2">
    <source>
        <dbReference type="ARBA" id="ARBA00022801"/>
    </source>
</evidence>
<dbReference type="SUPFAM" id="SSF51445">
    <property type="entry name" value="(Trans)glycosidases"/>
    <property type="match status" value="1"/>
</dbReference>
<comment type="caution">
    <text evidence="8">The sequence shown here is derived from an EMBL/GenBank/DDBJ whole genome shotgun (WGS) entry which is preliminary data.</text>
</comment>
<accession>A0ABR1KGW0</accession>
<reference evidence="8 9" key="1">
    <citation type="submission" date="2024-04" db="EMBL/GenBank/DDBJ databases">
        <title>Phyllosticta paracitricarpa is synonymous to the EU quarantine fungus P. citricarpa based on phylogenomic analyses.</title>
        <authorList>
            <consortium name="Lawrence Berkeley National Laboratory"/>
            <person name="Van Ingen-Buijs V.A."/>
            <person name="Van Westerhoven A.C."/>
            <person name="Haridas S."/>
            <person name="Skiadas P."/>
            <person name="Martin F."/>
            <person name="Groenewald J.Z."/>
            <person name="Crous P.W."/>
            <person name="Seidl M.F."/>
        </authorList>
    </citation>
    <scope>NUCLEOTIDE SEQUENCE [LARGE SCALE GENOMIC DNA]</scope>
    <source>
        <strain evidence="8 9">CBS 123371</strain>
    </source>
</reference>
<dbReference type="InterPro" id="IPR001547">
    <property type="entry name" value="Glyco_hydro_5"/>
</dbReference>
<protein>
    <submittedName>
        <fullName evidence="8">Glucan 1,3-beta-glucosidase</fullName>
    </submittedName>
</protein>
<organism evidence="8 9">
    <name type="scientific">Phyllosticta citriasiana</name>
    <dbReference type="NCBI Taxonomy" id="595635"/>
    <lineage>
        <taxon>Eukaryota</taxon>
        <taxon>Fungi</taxon>
        <taxon>Dikarya</taxon>
        <taxon>Ascomycota</taxon>
        <taxon>Pezizomycotina</taxon>
        <taxon>Dothideomycetes</taxon>
        <taxon>Dothideomycetes incertae sedis</taxon>
        <taxon>Botryosphaeriales</taxon>
        <taxon>Phyllostictaceae</taxon>
        <taxon>Phyllosticta</taxon>
    </lineage>
</organism>
<name>A0ABR1KGW0_9PEZI</name>
<dbReference type="Gene3D" id="3.20.20.80">
    <property type="entry name" value="Glycosidases"/>
    <property type="match status" value="1"/>
</dbReference>
<feature type="domain" description="Glycoside hydrolase family 5" evidence="7">
    <location>
        <begin position="89"/>
        <end position="316"/>
    </location>
</feature>
<sequence length="416" mass="45643">MKLTQALAVASLLQASFALAIPHKKRTYELGTSPVRGANIGGWLVLEPWITPSVFDQYDASLGIVDEYTLCQNADNAADVLKSHWDSWVSQDDFQKLADNGFGAVRIPIGYWAFQKYGEDPYIQGAAPYLDSAIEWARNTGLAVWIDLHGAPRSQNGFDNSGQKTSSPGWTSYDSVSATEEVITIIANKYATANYSDVVKGIQLLNEPLMSNLEGGFDATKAYYQNGFSTVRGVEGSEAMVIIQDGFVNPSQWNGVLTGEGIEGAIVDHHEYQVFTDSLVAMSADDHNSYVCTNAQNWGEGFDKFVVVGEWTGAMTDCATYLNGFGIGARYDGTYSGSSYVGSCEDKNDISKWSDEMKTATTNYISAQLDVWEYKTQGWFWWNFKTEGAAEWDLFKLIDAGVFPTLEGRSIGSTCG</sequence>
<keyword evidence="6" id="KW-0732">Signal</keyword>